<dbReference type="AlphaFoldDB" id="A0A6S6TUR9"/>
<gene>
    <name evidence="2" type="ORF">HELGO_WM9098</name>
</gene>
<keyword evidence="1" id="KW-0175">Coiled coil</keyword>
<evidence type="ECO:0000313" key="2">
    <source>
        <dbReference type="EMBL" id="CAA6820470.1"/>
    </source>
</evidence>
<proteinExistence type="predicted"/>
<name>A0A6S6TUR9_9BACT</name>
<feature type="coiled-coil region" evidence="1">
    <location>
        <begin position="25"/>
        <end position="109"/>
    </location>
</feature>
<protein>
    <recommendedName>
        <fullName evidence="3">LysM domain-containing protein</fullName>
    </recommendedName>
</protein>
<dbReference type="EMBL" id="CACVAX010000057">
    <property type="protein sequence ID" value="CAA6820470.1"/>
    <property type="molecule type" value="Genomic_DNA"/>
</dbReference>
<sequence length="219" mass="25372">MKKIVFLSVCCFYISMANETQNIQNANLELKLTQTLKNLKEYKLKKDRTILNLEKALKKVKAELKNTKKQLTIKNKKHNKALKRMRKDLQETKKNFLKVRNELSDLRNEKSAKSMKINKMIQTAINQPLIIENVTKEALAPIPPKSIATKLSWVEVVIEDDINIRELALKYYSDSEAYPKIYAANRSVIPASLKIQDGMILKIPITDNFKEQPMILNRD</sequence>
<accession>A0A6S6TUR9</accession>
<organism evidence="2">
    <name type="scientific">uncultured Sulfurovum sp</name>
    <dbReference type="NCBI Taxonomy" id="269237"/>
    <lineage>
        <taxon>Bacteria</taxon>
        <taxon>Pseudomonadati</taxon>
        <taxon>Campylobacterota</taxon>
        <taxon>Epsilonproteobacteria</taxon>
        <taxon>Campylobacterales</taxon>
        <taxon>Sulfurovaceae</taxon>
        <taxon>Sulfurovum</taxon>
        <taxon>environmental samples</taxon>
    </lineage>
</organism>
<evidence type="ECO:0008006" key="3">
    <source>
        <dbReference type="Google" id="ProtNLM"/>
    </source>
</evidence>
<evidence type="ECO:0000256" key="1">
    <source>
        <dbReference type="SAM" id="Coils"/>
    </source>
</evidence>
<reference evidence="2" key="1">
    <citation type="submission" date="2020-01" db="EMBL/GenBank/DDBJ databases">
        <authorList>
            <person name="Meier V. D."/>
            <person name="Meier V D."/>
        </authorList>
    </citation>
    <scope>NUCLEOTIDE SEQUENCE</scope>
    <source>
        <strain evidence="2">HLG_WM_MAG_04</strain>
    </source>
</reference>